<feature type="compositionally biased region" description="Polar residues" evidence="1">
    <location>
        <begin position="24"/>
        <end position="42"/>
    </location>
</feature>
<proteinExistence type="predicted"/>
<dbReference type="GO" id="GO:0004386">
    <property type="term" value="F:helicase activity"/>
    <property type="evidence" value="ECO:0007669"/>
    <property type="project" value="UniProtKB-KW"/>
</dbReference>
<dbReference type="PATRIC" id="fig|1618995.3.peg.492"/>
<reference evidence="2 3" key="1">
    <citation type="journal article" date="2015" name="Nature">
        <title>rRNA introns, odd ribosomes, and small enigmatic genomes across a large radiation of phyla.</title>
        <authorList>
            <person name="Brown C.T."/>
            <person name="Hug L.A."/>
            <person name="Thomas B.C."/>
            <person name="Sharon I."/>
            <person name="Castelle C.J."/>
            <person name="Singh A."/>
            <person name="Wilkins M.J."/>
            <person name="Williams K.H."/>
            <person name="Banfield J.F."/>
        </authorList>
    </citation>
    <scope>NUCLEOTIDE SEQUENCE [LARGE SCALE GENOMIC DNA]</scope>
</reference>
<dbReference type="PROSITE" id="PS51257">
    <property type="entry name" value="PROKAR_LIPOPROTEIN"/>
    <property type="match status" value="1"/>
</dbReference>
<keyword evidence="2" id="KW-0067">ATP-binding</keyword>
<feature type="region of interest" description="Disordered" evidence="1">
    <location>
        <begin position="23"/>
        <end position="79"/>
    </location>
</feature>
<dbReference type="EMBL" id="LBWG01000009">
    <property type="protein sequence ID" value="KKR04328.1"/>
    <property type="molecule type" value="Genomic_DNA"/>
</dbReference>
<gene>
    <name evidence="2" type="ORF">UT30_C0009G0038</name>
</gene>
<dbReference type="Proteomes" id="UP000033935">
    <property type="component" value="Unassembled WGS sequence"/>
</dbReference>
<name>A0A0G0MMH2_9BACT</name>
<keyword evidence="2" id="KW-0347">Helicase</keyword>
<evidence type="ECO:0000313" key="3">
    <source>
        <dbReference type="Proteomes" id="UP000033935"/>
    </source>
</evidence>
<accession>A0A0G0MMH2</accession>
<feature type="compositionally biased region" description="Low complexity" evidence="1">
    <location>
        <begin position="43"/>
        <end position="54"/>
    </location>
</feature>
<evidence type="ECO:0000313" key="2">
    <source>
        <dbReference type="EMBL" id="KKR04328.1"/>
    </source>
</evidence>
<keyword evidence="2" id="KW-0378">Hydrolase</keyword>
<evidence type="ECO:0000256" key="1">
    <source>
        <dbReference type="SAM" id="MobiDB-lite"/>
    </source>
</evidence>
<keyword evidence="2" id="KW-0547">Nucleotide-binding</keyword>
<dbReference type="AlphaFoldDB" id="A0A0G0MMH2"/>
<comment type="caution">
    <text evidence="2">The sequence shown here is derived from an EMBL/GenBank/DDBJ whole genome shotgun (WGS) entry which is preliminary data.</text>
</comment>
<protein>
    <submittedName>
        <fullName evidence="2">DNA2/NAM7 helicase family protein</fullName>
    </submittedName>
</protein>
<feature type="compositionally biased region" description="Pro residues" evidence="1">
    <location>
        <begin position="55"/>
        <end position="79"/>
    </location>
</feature>
<sequence length="348" mass="39292">MRVRIQGIFLFLFVVSCKGDTQTRDFPTPQSVDDTPTAVESSPTPVYEPTVTPLTPTPTSTPTPTPSPTLTPTPTPTPTPIPFQTPEEPEEWRWSECPPHWFLIDAMTIDVGAPPEVYEQLNEQGYMVSRVPLYETTVEAFCISPFPYPGFSGSQWNPGLNLAQAGELDVELWEYNLRLATGSEYLVAVATSENHRWPQNVGSWQEAHCDDDPYNPEPMGSHPDCMSVWGPGALLTYAFWVRTDETLEKTLLNTTTGAWQTVKDYIVMGGMPTSWNAYYGDDHWGAHGHGDEEAYMDDKAGFLVSQPWGITPEYWEAFEKTVSQSTQRYSTVQKRKIHERPSWMRAQR</sequence>
<organism evidence="2 3">
    <name type="scientific">Candidatus Uhrbacteria bacterium GW2011_GWF2_39_13</name>
    <dbReference type="NCBI Taxonomy" id="1618995"/>
    <lineage>
        <taxon>Bacteria</taxon>
        <taxon>Candidatus Uhriibacteriota</taxon>
    </lineage>
</organism>